<keyword evidence="5" id="KW-1185">Reference proteome</keyword>
<gene>
    <name evidence="4" type="ORF">ETD86_17035</name>
</gene>
<dbReference type="PANTHER" id="PTHR33495:SF2">
    <property type="entry name" value="ANTI-SIGMA FACTOR ANTAGONIST TM_1081-RELATED"/>
    <property type="match status" value="1"/>
</dbReference>
<dbReference type="PANTHER" id="PTHR33495">
    <property type="entry name" value="ANTI-SIGMA FACTOR ANTAGONIST TM_1081-RELATED-RELATED"/>
    <property type="match status" value="1"/>
</dbReference>
<feature type="domain" description="STAS" evidence="3">
    <location>
        <begin position="27"/>
        <end position="136"/>
    </location>
</feature>
<reference evidence="4 5" key="1">
    <citation type="submission" date="2019-05" db="EMBL/GenBank/DDBJ databases">
        <title>Draft genome sequence of Nonomuraea turkmeniaca DSM 43926.</title>
        <authorList>
            <person name="Saricaoglu S."/>
            <person name="Isik K."/>
        </authorList>
    </citation>
    <scope>NUCLEOTIDE SEQUENCE [LARGE SCALE GENOMIC DNA]</scope>
    <source>
        <strain evidence="4 5">DSM 43926</strain>
    </source>
</reference>
<dbReference type="InterPro" id="IPR002645">
    <property type="entry name" value="STAS_dom"/>
</dbReference>
<dbReference type="PROSITE" id="PS50801">
    <property type="entry name" value="STAS"/>
    <property type="match status" value="1"/>
</dbReference>
<dbReference type="AlphaFoldDB" id="A0A5S4FJN6"/>
<evidence type="ECO:0000256" key="2">
    <source>
        <dbReference type="RuleBase" id="RU003749"/>
    </source>
</evidence>
<dbReference type="SUPFAM" id="SSF52091">
    <property type="entry name" value="SpoIIaa-like"/>
    <property type="match status" value="1"/>
</dbReference>
<dbReference type="EMBL" id="VCKY01000050">
    <property type="protein sequence ID" value="TMR20957.1"/>
    <property type="molecule type" value="Genomic_DNA"/>
</dbReference>
<evidence type="ECO:0000256" key="1">
    <source>
        <dbReference type="ARBA" id="ARBA00009013"/>
    </source>
</evidence>
<evidence type="ECO:0000313" key="5">
    <source>
        <dbReference type="Proteomes" id="UP000309128"/>
    </source>
</evidence>
<sequence>MRQANACVHVLRNSRRIPIGGHRMLHLTFATQRLPGVSVISVAGEIDTANAGLLDRHIQQSRRRPGEHVVIDLSEARFLGSAGLRVLLNTHTFARQHGGALHLAAPHPKVAGFMDVTQANTVLHVHATVQEAVLAALQQSRPAEETLTQA</sequence>
<dbReference type="InterPro" id="IPR003658">
    <property type="entry name" value="Anti-sigma_ant"/>
</dbReference>
<dbReference type="OrthoDB" id="3393696at2"/>
<evidence type="ECO:0000313" key="4">
    <source>
        <dbReference type="EMBL" id="TMR20957.1"/>
    </source>
</evidence>
<dbReference type="Proteomes" id="UP000309128">
    <property type="component" value="Unassembled WGS sequence"/>
</dbReference>
<dbReference type="NCBIfam" id="TIGR00377">
    <property type="entry name" value="ant_ant_sig"/>
    <property type="match status" value="1"/>
</dbReference>
<dbReference type="GO" id="GO:0043856">
    <property type="term" value="F:anti-sigma factor antagonist activity"/>
    <property type="evidence" value="ECO:0007669"/>
    <property type="project" value="InterPro"/>
</dbReference>
<organism evidence="4 5">
    <name type="scientific">Nonomuraea turkmeniaca</name>
    <dbReference type="NCBI Taxonomy" id="103838"/>
    <lineage>
        <taxon>Bacteria</taxon>
        <taxon>Bacillati</taxon>
        <taxon>Actinomycetota</taxon>
        <taxon>Actinomycetes</taxon>
        <taxon>Streptosporangiales</taxon>
        <taxon>Streptosporangiaceae</taxon>
        <taxon>Nonomuraea</taxon>
    </lineage>
</organism>
<comment type="caution">
    <text evidence="4">The sequence shown here is derived from an EMBL/GenBank/DDBJ whole genome shotgun (WGS) entry which is preliminary data.</text>
</comment>
<name>A0A5S4FJN6_9ACTN</name>
<proteinExistence type="inferred from homology"/>
<dbReference type="CDD" id="cd07043">
    <property type="entry name" value="STAS_anti-anti-sigma_factors"/>
    <property type="match status" value="1"/>
</dbReference>
<dbReference type="Gene3D" id="3.30.750.24">
    <property type="entry name" value="STAS domain"/>
    <property type="match status" value="1"/>
</dbReference>
<accession>A0A5S4FJN6</accession>
<dbReference type="Pfam" id="PF01740">
    <property type="entry name" value="STAS"/>
    <property type="match status" value="1"/>
</dbReference>
<evidence type="ECO:0000259" key="3">
    <source>
        <dbReference type="PROSITE" id="PS50801"/>
    </source>
</evidence>
<dbReference type="InterPro" id="IPR036513">
    <property type="entry name" value="STAS_dom_sf"/>
</dbReference>
<comment type="similarity">
    <text evidence="1 2">Belongs to the anti-sigma-factor antagonist family.</text>
</comment>
<protein>
    <recommendedName>
        <fullName evidence="2">Anti-sigma factor antagonist</fullName>
    </recommendedName>
</protein>